<organism evidence="6 7">
    <name type="scientific">Fodinisporobacter ferrooxydans</name>
    <dbReference type="NCBI Taxonomy" id="2901836"/>
    <lineage>
        <taxon>Bacteria</taxon>
        <taxon>Bacillati</taxon>
        <taxon>Bacillota</taxon>
        <taxon>Bacilli</taxon>
        <taxon>Bacillales</taxon>
        <taxon>Alicyclobacillaceae</taxon>
        <taxon>Fodinisporobacter</taxon>
    </lineage>
</organism>
<protein>
    <submittedName>
        <fullName evidence="6">AAA family ATPase</fullName>
    </submittedName>
</protein>
<evidence type="ECO:0000259" key="4">
    <source>
        <dbReference type="SMART" id="SM00382"/>
    </source>
</evidence>
<dbReference type="Proteomes" id="UP000830167">
    <property type="component" value="Chromosome"/>
</dbReference>
<dbReference type="Gene3D" id="1.10.8.60">
    <property type="match status" value="1"/>
</dbReference>
<evidence type="ECO:0000259" key="5">
    <source>
        <dbReference type="SMART" id="SM01086"/>
    </source>
</evidence>
<dbReference type="RefSeq" id="WP_347435708.1">
    <property type="nucleotide sequence ID" value="NZ_CP089291.1"/>
</dbReference>
<keyword evidence="1" id="KW-0547">Nucleotide-binding</keyword>
<feature type="domain" description="Clp ATPase C-terminal" evidence="5">
    <location>
        <begin position="269"/>
        <end position="365"/>
    </location>
</feature>
<accession>A0ABY4CI03</accession>
<name>A0ABY4CI03_9BACL</name>
<dbReference type="Pfam" id="PF10431">
    <property type="entry name" value="ClpB_D2-small"/>
    <property type="match status" value="1"/>
</dbReference>
<dbReference type="InterPro" id="IPR027417">
    <property type="entry name" value="P-loop_NTPase"/>
</dbReference>
<evidence type="ECO:0000256" key="1">
    <source>
        <dbReference type="ARBA" id="ARBA00022741"/>
    </source>
</evidence>
<dbReference type="Pfam" id="PF07724">
    <property type="entry name" value="AAA_2"/>
    <property type="match status" value="1"/>
</dbReference>
<dbReference type="CDD" id="cd19499">
    <property type="entry name" value="RecA-like_ClpB_Hsp104-like"/>
    <property type="match status" value="1"/>
</dbReference>
<dbReference type="InterPro" id="IPR019489">
    <property type="entry name" value="Clp_ATPase_C"/>
</dbReference>
<dbReference type="SMART" id="SM01086">
    <property type="entry name" value="ClpB_D2-small"/>
    <property type="match status" value="1"/>
</dbReference>
<proteinExistence type="predicted"/>
<dbReference type="SUPFAM" id="SSF52540">
    <property type="entry name" value="P-loop containing nucleoside triphosphate hydrolases"/>
    <property type="match status" value="1"/>
</dbReference>
<evidence type="ECO:0000256" key="3">
    <source>
        <dbReference type="ARBA" id="ARBA00023186"/>
    </source>
</evidence>
<dbReference type="InterPro" id="IPR003959">
    <property type="entry name" value="ATPase_AAA_core"/>
</dbReference>
<feature type="domain" description="AAA+ ATPase" evidence="4">
    <location>
        <begin position="80"/>
        <end position="221"/>
    </location>
</feature>
<keyword evidence="3" id="KW-0143">Chaperone</keyword>
<dbReference type="InterPro" id="IPR050130">
    <property type="entry name" value="ClpA_ClpB"/>
</dbReference>
<keyword evidence="2" id="KW-0067">ATP-binding</keyword>
<dbReference type="PRINTS" id="PR00300">
    <property type="entry name" value="CLPPROTEASEA"/>
</dbReference>
<keyword evidence="7" id="KW-1185">Reference proteome</keyword>
<dbReference type="InterPro" id="IPR001270">
    <property type="entry name" value="ClpA/B"/>
</dbReference>
<dbReference type="PANTHER" id="PTHR11638">
    <property type="entry name" value="ATP-DEPENDENT CLP PROTEASE"/>
    <property type="match status" value="1"/>
</dbReference>
<dbReference type="SMART" id="SM00382">
    <property type="entry name" value="AAA"/>
    <property type="match status" value="1"/>
</dbReference>
<reference evidence="6" key="1">
    <citation type="submission" date="2021-12" db="EMBL/GenBank/DDBJ databases">
        <title>Alicyclobacillaceae gen. nov., sp. nov., isolated from chalcocite enrichment system.</title>
        <authorList>
            <person name="Jiang Z."/>
        </authorList>
    </citation>
    <scope>NUCLEOTIDE SEQUENCE</scope>
    <source>
        <strain evidence="6">MYW30-H2</strain>
    </source>
</reference>
<dbReference type="InterPro" id="IPR003593">
    <property type="entry name" value="AAA+_ATPase"/>
</dbReference>
<evidence type="ECO:0000256" key="2">
    <source>
        <dbReference type="ARBA" id="ARBA00022840"/>
    </source>
</evidence>
<dbReference type="Gene3D" id="3.40.50.300">
    <property type="entry name" value="P-loop containing nucleotide triphosphate hydrolases"/>
    <property type="match status" value="1"/>
</dbReference>
<dbReference type="PANTHER" id="PTHR11638:SF18">
    <property type="entry name" value="HEAT SHOCK PROTEIN 104"/>
    <property type="match status" value="1"/>
</dbReference>
<dbReference type="EMBL" id="CP089291">
    <property type="protein sequence ID" value="UOF89026.1"/>
    <property type="molecule type" value="Genomic_DNA"/>
</dbReference>
<evidence type="ECO:0000313" key="7">
    <source>
        <dbReference type="Proteomes" id="UP000830167"/>
    </source>
</evidence>
<sequence>MPFANDMLQSYSRQSETLESNTTAVERSVAPTKVVTRFTYDIEKVMQLLRNRIVGQEEALNSIHSMLSFIRADIADSSRPLFVCLFLGPTGVGKTEIVRLLAEAINGNRESFCRVDMNTLSQEHYAASLTGSPPGYVGSKEGITILDKEKIEGMFSSPGIVLFDEIEKASSTVLQTLLNVFDNGMMTVASGQQTINFRNCIIVMTSNLAAREIQEYAKQKLKSQWYRLFGSSNSLSTKKTREIIDSELEKTFSPEFLNRIDEIVTFNWIDKVHLRDIISLEMRQLNLRLRKHRCEIHLDDSIVNFLLHTGYDKRYGARSLKRCIRKHVEMPLADFLLSGSWRNWHDGEISNSKLIVCYRDSKTLFLNEPVTAR</sequence>
<gene>
    <name evidence="6" type="ORF">LSG31_13945</name>
</gene>
<evidence type="ECO:0000313" key="6">
    <source>
        <dbReference type="EMBL" id="UOF89026.1"/>
    </source>
</evidence>